<dbReference type="Gene3D" id="2.40.30.10">
    <property type="entry name" value="Translation factors"/>
    <property type="match status" value="1"/>
</dbReference>
<dbReference type="NCBIfam" id="TIGR01931">
    <property type="entry name" value="cysJ"/>
    <property type="match status" value="1"/>
</dbReference>
<comment type="caution">
    <text evidence="13">The sequence shown here is derived from an EMBL/GenBank/DDBJ whole genome shotgun (WGS) entry which is preliminary data.</text>
</comment>
<accession>A0ABV3QF80</accession>
<keyword evidence="2 10" id="KW-0028">Amino-acid biosynthesis</keyword>
<keyword evidence="3 10" id="KW-0285">Flavoprotein</keyword>
<feature type="domain" description="FAD-binding FR-type" evidence="12">
    <location>
        <begin position="243"/>
        <end position="459"/>
    </location>
</feature>
<dbReference type="InterPro" id="IPR001433">
    <property type="entry name" value="OxRdtase_FAD/NAD-bd"/>
</dbReference>
<keyword evidence="4 10" id="KW-0288">FMN</keyword>
<dbReference type="SUPFAM" id="SSF52218">
    <property type="entry name" value="Flavoproteins"/>
    <property type="match status" value="1"/>
</dbReference>
<keyword evidence="8 10" id="KW-0560">Oxidoreductase</keyword>
<dbReference type="InterPro" id="IPR029039">
    <property type="entry name" value="Flavoprotein-like_sf"/>
</dbReference>
<dbReference type="Gene3D" id="3.40.50.80">
    <property type="entry name" value="Nucleotide-binding domain of ferredoxin-NADP reductase (FNR) module"/>
    <property type="match status" value="1"/>
</dbReference>
<dbReference type="RefSeq" id="WP_367854532.1">
    <property type="nucleotide sequence ID" value="NZ_JBFOHK010000003.1"/>
</dbReference>
<keyword evidence="5 10" id="KW-0274">FAD</keyword>
<name>A0ABV3QF80_9GAMM</name>
<evidence type="ECO:0000313" key="13">
    <source>
        <dbReference type="EMBL" id="MEW9572460.1"/>
    </source>
</evidence>
<comment type="subunit">
    <text evidence="10">Alpha(8)-beta(8). The alpha component is a flavoprotein, the beta component is a hemoprotein.</text>
</comment>
<dbReference type="SUPFAM" id="SSF63380">
    <property type="entry name" value="Riboflavin synthase domain-like"/>
    <property type="match status" value="1"/>
</dbReference>
<evidence type="ECO:0000256" key="10">
    <source>
        <dbReference type="PIRNR" id="PIRNR000207"/>
    </source>
</evidence>
<dbReference type="Pfam" id="PF00258">
    <property type="entry name" value="Flavodoxin_1"/>
    <property type="match status" value="1"/>
</dbReference>
<protein>
    <recommendedName>
        <fullName evidence="10">Sulfite reductase [NADPH] flavoprotein alpha-component</fullName>
        <shortName evidence="10">SiR-FP</shortName>
        <ecNumber evidence="10">1.8.1.2</ecNumber>
    </recommendedName>
</protein>
<dbReference type="InterPro" id="IPR001094">
    <property type="entry name" value="Flavdoxin-like"/>
</dbReference>
<dbReference type="InterPro" id="IPR010199">
    <property type="entry name" value="CysJ"/>
</dbReference>
<evidence type="ECO:0000259" key="12">
    <source>
        <dbReference type="PROSITE" id="PS51384"/>
    </source>
</evidence>
<dbReference type="EC" id="1.8.1.2" evidence="10"/>
<comment type="cofactor">
    <cofactor evidence="10">
        <name>FAD</name>
        <dbReference type="ChEBI" id="CHEBI:57692"/>
    </cofactor>
    <text evidence="10">Binds 1 FAD per subunit.</text>
</comment>
<dbReference type="InterPro" id="IPR017927">
    <property type="entry name" value="FAD-bd_FR_type"/>
</dbReference>
<dbReference type="PROSITE" id="PS51384">
    <property type="entry name" value="FAD_FR"/>
    <property type="match status" value="1"/>
</dbReference>
<comment type="cofactor">
    <cofactor evidence="10">
        <name>FMN</name>
        <dbReference type="ChEBI" id="CHEBI:58210"/>
    </cofactor>
    <text evidence="10">Binds 1 FMN per subunit.</text>
</comment>
<sequence length="610" mass="66131">MSVATRPILSTPGLAAERLALLRRLTEGLPPADLYWISAWSAALAAQATRVVLPPGAAAAEAPGAAAGERLTVLYGSQTGNSRRVAERLAERVTAAGLNVRLLRTGAYVVRELAQERHLALVISSQGDGDPPDDALGFVEFLTGKRAPKLPQLKFAVLGLGDSSYPKFCAVSRQLDARFAELGAQRFAGLGEADVDFEAVGTGWSDGVLEKAREALGTPAAPVPANQRPVALHAVNSVLHGRENPYAAEVLENQRIVSRDSAREVRHIELSLQGSGLRYEPGDALGVWPRNPPALVGEWLRELRLDGEQEVAHDGSRLPLARWLTHERELTRLSRPLLAAHAAASGDAELARVLEPEQREALTRLLDTHQPIDLLRRHPVGWGAAQLVAALRPLTPRLYSIASSPKVVGEDEVHLTVAVVGYHAHGSAHLGAASSFLAAAGDEQRVPVFVEPNERFRLPADASRDIIMIGPGTGVAPFRAFVQERQAVGATGRNWLFFGNRHFAQDFLYQTEWQQALKDGALHRLDLAFSRDAAAKTYVQNRLREHGRELYSWLRGGAHLYVCGDATHMAKDVHEALVEVAVAHGGLSAEDARAWLAGLLQEGRYARDVY</sequence>
<evidence type="ECO:0000256" key="8">
    <source>
        <dbReference type="ARBA" id="ARBA00023002"/>
    </source>
</evidence>
<dbReference type="PANTHER" id="PTHR19384:SF128">
    <property type="entry name" value="NADPH OXIDOREDUCTASE A"/>
    <property type="match status" value="1"/>
</dbReference>
<dbReference type="SUPFAM" id="SSF52343">
    <property type="entry name" value="Ferredoxin reductase-like, C-terminal NADP-linked domain"/>
    <property type="match status" value="1"/>
</dbReference>
<dbReference type="Gene3D" id="3.40.50.360">
    <property type="match status" value="1"/>
</dbReference>
<dbReference type="PROSITE" id="PS50902">
    <property type="entry name" value="FLAVODOXIN_LIKE"/>
    <property type="match status" value="1"/>
</dbReference>
<dbReference type="Gene3D" id="1.20.990.10">
    <property type="entry name" value="NADPH-cytochrome p450 Reductase, Chain A, domain 3"/>
    <property type="match status" value="1"/>
</dbReference>
<proteinExistence type="predicted"/>
<keyword evidence="1 10" id="KW-0813">Transport</keyword>
<evidence type="ECO:0000256" key="3">
    <source>
        <dbReference type="ARBA" id="ARBA00022630"/>
    </source>
</evidence>
<dbReference type="GO" id="GO:0004783">
    <property type="term" value="F:sulfite reductase (NADPH) activity"/>
    <property type="evidence" value="ECO:0007669"/>
    <property type="project" value="UniProtKB-EC"/>
</dbReference>
<feature type="domain" description="Flavodoxin-like" evidence="11">
    <location>
        <begin position="71"/>
        <end position="209"/>
    </location>
</feature>
<dbReference type="InterPro" id="IPR039261">
    <property type="entry name" value="FNR_nucleotide-bd"/>
</dbReference>
<dbReference type="InterPro" id="IPR017938">
    <property type="entry name" value="Riboflavin_synthase-like_b-brl"/>
</dbReference>
<evidence type="ECO:0000256" key="7">
    <source>
        <dbReference type="ARBA" id="ARBA00022982"/>
    </source>
</evidence>
<organism evidence="13 14">
    <name type="scientific">Rhodanobacter lycopersici</name>
    <dbReference type="NCBI Taxonomy" id="3162487"/>
    <lineage>
        <taxon>Bacteria</taxon>
        <taxon>Pseudomonadati</taxon>
        <taxon>Pseudomonadota</taxon>
        <taxon>Gammaproteobacteria</taxon>
        <taxon>Lysobacterales</taxon>
        <taxon>Rhodanobacteraceae</taxon>
        <taxon>Rhodanobacter</taxon>
    </lineage>
</organism>
<evidence type="ECO:0000256" key="2">
    <source>
        <dbReference type="ARBA" id="ARBA00022605"/>
    </source>
</evidence>
<comment type="pathway">
    <text evidence="10">Sulfur metabolism; hydrogen sulfide biosynthesis; hydrogen sulfide from sulfite (NADPH route): step 1/1.</text>
</comment>
<keyword evidence="6 10" id="KW-0521">NADP</keyword>
<dbReference type="InterPro" id="IPR001709">
    <property type="entry name" value="Flavoprot_Pyr_Nucl_cyt_Rdtase"/>
</dbReference>
<comment type="catalytic activity">
    <reaction evidence="10">
        <text>hydrogen sulfide + 3 NADP(+) + 3 H2O = sulfite + 3 NADPH + 4 H(+)</text>
        <dbReference type="Rhea" id="RHEA:13801"/>
        <dbReference type="ChEBI" id="CHEBI:15377"/>
        <dbReference type="ChEBI" id="CHEBI:15378"/>
        <dbReference type="ChEBI" id="CHEBI:17359"/>
        <dbReference type="ChEBI" id="CHEBI:29919"/>
        <dbReference type="ChEBI" id="CHEBI:57783"/>
        <dbReference type="ChEBI" id="CHEBI:58349"/>
        <dbReference type="EC" id="1.8.1.2"/>
    </reaction>
</comment>
<keyword evidence="9 10" id="KW-0198">Cysteine biosynthesis</keyword>
<evidence type="ECO:0000256" key="9">
    <source>
        <dbReference type="ARBA" id="ARBA00023192"/>
    </source>
</evidence>
<evidence type="ECO:0000313" key="14">
    <source>
        <dbReference type="Proteomes" id="UP001556220"/>
    </source>
</evidence>
<dbReference type="PRINTS" id="PR00369">
    <property type="entry name" value="FLAVODOXIN"/>
</dbReference>
<keyword evidence="14" id="KW-1185">Reference proteome</keyword>
<dbReference type="PRINTS" id="PR00371">
    <property type="entry name" value="FPNCR"/>
</dbReference>
<comment type="function">
    <text evidence="10">Component of the sulfite reductase complex that catalyzes the 6-electron reduction of sulfite to sulfide. This is one of several activities required for the biosynthesis of L-cysteine from sulfate. The flavoprotein component catalyzes the electron flow from NADPH -&gt; FAD -&gt; FMN to the hemoprotein component.</text>
</comment>
<dbReference type="CDD" id="cd06199">
    <property type="entry name" value="SiR"/>
    <property type="match status" value="1"/>
</dbReference>
<evidence type="ECO:0000256" key="4">
    <source>
        <dbReference type="ARBA" id="ARBA00022643"/>
    </source>
</evidence>
<reference evidence="13 14" key="1">
    <citation type="submission" date="2024-06" db="EMBL/GenBank/DDBJ databases">
        <authorList>
            <person name="Woo H."/>
        </authorList>
    </citation>
    <scope>NUCLEOTIDE SEQUENCE [LARGE SCALE GENOMIC DNA]</scope>
    <source>
        <strain evidence="13 14">Si-c</strain>
    </source>
</reference>
<dbReference type="Pfam" id="PF00175">
    <property type="entry name" value="NAD_binding_1"/>
    <property type="match status" value="1"/>
</dbReference>
<dbReference type="InterPro" id="IPR023173">
    <property type="entry name" value="NADPH_Cyt_P450_Rdtase_alpha"/>
</dbReference>
<keyword evidence="7 10" id="KW-0249">Electron transport</keyword>
<evidence type="ECO:0000256" key="5">
    <source>
        <dbReference type="ARBA" id="ARBA00022827"/>
    </source>
</evidence>
<evidence type="ECO:0000256" key="6">
    <source>
        <dbReference type="ARBA" id="ARBA00022857"/>
    </source>
</evidence>
<evidence type="ECO:0000256" key="1">
    <source>
        <dbReference type="ARBA" id="ARBA00022448"/>
    </source>
</evidence>
<evidence type="ECO:0000259" key="11">
    <source>
        <dbReference type="PROSITE" id="PS50902"/>
    </source>
</evidence>
<gene>
    <name evidence="13" type="ORF">ABQJ54_11925</name>
</gene>
<dbReference type="InterPro" id="IPR003097">
    <property type="entry name" value="CysJ-like_FAD-binding"/>
</dbReference>
<dbReference type="Pfam" id="PF00667">
    <property type="entry name" value="FAD_binding_1"/>
    <property type="match status" value="1"/>
</dbReference>
<dbReference type="InterPro" id="IPR008254">
    <property type="entry name" value="Flavodoxin/NO_synth"/>
</dbReference>
<dbReference type="Proteomes" id="UP001556220">
    <property type="component" value="Unassembled WGS sequence"/>
</dbReference>
<dbReference type="EMBL" id="JBFOHK010000003">
    <property type="protein sequence ID" value="MEW9572460.1"/>
    <property type="molecule type" value="Genomic_DNA"/>
</dbReference>
<dbReference type="PANTHER" id="PTHR19384">
    <property type="entry name" value="NITRIC OXIDE SYNTHASE-RELATED"/>
    <property type="match status" value="1"/>
</dbReference>
<dbReference type="PIRSF" id="PIRSF000207">
    <property type="entry name" value="SiR-FP_CysJ"/>
    <property type="match status" value="1"/>
</dbReference>